<feature type="transmembrane region" description="Helical" evidence="6">
    <location>
        <begin position="190"/>
        <end position="210"/>
    </location>
</feature>
<dbReference type="EMBL" id="JAGSOH010000015">
    <property type="protein sequence ID" value="MBR7826305.1"/>
    <property type="molecule type" value="Genomic_DNA"/>
</dbReference>
<protein>
    <submittedName>
        <fullName evidence="7">LysE family translocator</fullName>
    </submittedName>
</protein>
<dbReference type="PANTHER" id="PTHR30086:SF20">
    <property type="entry name" value="ARGININE EXPORTER PROTEIN ARGO-RELATED"/>
    <property type="match status" value="1"/>
</dbReference>
<name>A0A941IFG5_9ACTN</name>
<comment type="caution">
    <text evidence="7">The sequence shown here is derived from an EMBL/GenBank/DDBJ whole genome shotgun (WGS) entry which is preliminary data.</text>
</comment>
<evidence type="ECO:0000256" key="1">
    <source>
        <dbReference type="ARBA" id="ARBA00004651"/>
    </source>
</evidence>
<dbReference type="Proteomes" id="UP000676325">
    <property type="component" value="Unassembled WGS sequence"/>
</dbReference>
<feature type="transmembrane region" description="Helical" evidence="6">
    <location>
        <begin position="41"/>
        <end position="64"/>
    </location>
</feature>
<feature type="transmembrane region" description="Helical" evidence="6">
    <location>
        <begin position="70"/>
        <end position="92"/>
    </location>
</feature>
<feature type="transmembrane region" description="Helical" evidence="6">
    <location>
        <begin position="6"/>
        <end position="29"/>
    </location>
</feature>
<dbReference type="RefSeq" id="WP_212517451.1">
    <property type="nucleotide sequence ID" value="NZ_JAGSOH010000015.1"/>
</dbReference>
<dbReference type="GO" id="GO:0005886">
    <property type="term" value="C:plasma membrane"/>
    <property type="evidence" value="ECO:0007669"/>
    <property type="project" value="UniProtKB-SubCell"/>
</dbReference>
<keyword evidence="8" id="KW-1185">Reference proteome</keyword>
<keyword evidence="2" id="KW-1003">Cell membrane</keyword>
<evidence type="ECO:0000256" key="5">
    <source>
        <dbReference type="ARBA" id="ARBA00023136"/>
    </source>
</evidence>
<evidence type="ECO:0000256" key="4">
    <source>
        <dbReference type="ARBA" id="ARBA00022989"/>
    </source>
</evidence>
<dbReference type="AlphaFoldDB" id="A0A941IFG5"/>
<evidence type="ECO:0000256" key="2">
    <source>
        <dbReference type="ARBA" id="ARBA00022475"/>
    </source>
</evidence>
<evidence type="ECO:0000313" key="7">
    <source>
        <dbReference type="EMBL" id="MBR7826305.1"/>
    </source>
</evidence>
<dbReference type="GO" id="GO:0015171">
    <property type="term" value="F:amino acid transmembrane transporter activity"/>
    <property type="evidence" value="ECO:0007669"/>
    <property type="project" value="TreeGrafter"/>
</dbReference>
<keyword evidence="3 6" id="KW-0812">Transmembrane</keyword>
<sequence>MVSPDRLLTFAAFAFVIIVIPGPSVLFTISRALTYGRRTAVITVVGNTSGVYVQALLVAIGLGALVEQSILVFTALKLAGAAYLVYLGITAFRQRYKLRDAMDATVGAPEGISALRTIRDGFVVGFANPKAIVFFGAILPQFVNRQAGYVPVQMALLALIFSSIALVSDSAWGFVAGTARDWFAKSPRRLELVGGAGGLAMIGLGTALAFSGRKD</sequence>
<dbReference type="Pfam" id="PF01810">
    <property type="entry name" value="LysE"/>
    <property type="match status" value="1"/>
</dbReference>
<keyword evidence="4 6" id="KW-1133">Transmembrane helix</keyword>
<gene>
    <name evidence="7" type="ORF">KDK95_08335</name>
</gene>
<keyword evidence="5 6" id="KW-0472">Membrane</keyword>
<dbReference type="PIRSF" id="PIRSF006324">
    <property type="entry name" value="LeuE"/>
    <property type="match status" value="1"/>
</dbReference>
<reference evidence="7" key="1">
    <citation type="submission" date="2021-04" db="EMBL/GenBank/DDBJ databases">
        <title>Genome based classification of Actinospica acidithermotolerans sp. nov., an actinobacterium isolated from an Indonesian hot spring.</title>
        <authorList>
            <person name="Kusuma A.B."/>
            <person name="Putra K.E."/>
            <person name="Nafisah S."/>
            <person name="Loh J."/>
            <person name="Nouioui I."/>
            <person name="Goodfellow M."/>
        </authorList>
    </citation>
    <scope>NUCLEOTIDE SEQUENCE</scope>
    <source>
        <strain evidence="7">MGRD01-02</strain>
    </source>
</reference>
<accession>A0A941IFG5</accession>
<dbReference type="PANTHER" id="PTHR30086">
    <property type="entry name" value="ARGININE EXPORTER PROTEIN ARGO"/>
    <property type="match status" value="1"/>
</dbReference>
<feature type="transmembrane region" description="Helical" evidence="6">
    <location>
        <begin position="155"/>
        <end position="178"/>
    </location>
</feature>
<evidence type="ECO:0000256" key="3">
    <source>
        <dbReference type="ARBA" id="ARBA00022692"/>
    </source>
</evidence>
<evidence type="ECO:0000313" key="8">
    <source>
        <dbReference type="Proteomes" id="UP000676325"/>
    </source>
</evidence>
<dbReference type="InterPro" id="IPR001123">
    <property type="entry name" value="LeuE-type"/>
</dbReference>
<comment type="subcellular location">
    <subcellularLocation>
        <location evidence="1">Cell membrane</location>
        <topology evidence="1">Multi-pass membrane protein</topology>
    </subcellularLocation>
</comment>
<feature type="transmembrane region" description="Helical" evidence="6">
    <location>
        <begin position="122"/>
        <end position="143"/>
    </location>
</feature>
<organism evidence="7 8">
    <name type="scientific">Actinospica acidithermotolerans</name>
    <dbReference type="NCBI Taxonomy" id="2828514"/>
    <lineage>
        <taxon>Bacteria</taxon>
        <taxon>Bacillati</taxon>
        <taxon>Actinomycetota</taxon>
        <taxon>Actinomycetes</taxon>
        <taxon>Catenulisporales</taxon>
        <taxon>Actinospicaceae</taxon>
        <taxon>Actinospica</taxon>
    </lineage>
</organism>
<evidence type="ECO:0000256" key="6">
    <source>
        <dbReference type="SAM" id="Phobius"/>
    </source>
</evidence>
<proteinExistence type="predicted"/>